<organism evidence="10">
    <name type="scientific">Pellia neesiana</name>
    <name type="common">Liverwort</name>
    <name type="synonym">Pellia epiphylla f. neesiana</name>
    <dbReference type="NCBI Taxonomy" id="70144"/>
    <lineage>
        <taxon>Eukaryota</taxon>
        <taxon>Viridiplantae</taxon>
        <taxon>Streptophyta</taxon>
        <taxon>Embryophyta</taxon>
        <taxon>Marchantiophyta</taxon>
        <taxon>Jungermanniopsida</taxon>
        <taxon>Pelliidae</taxon>
        <taxon>Pelliales</taxon>
        <taxon>Pelliaceae</taxon>
        <taxon>Pellia</taxon>
    </lineage>
</organism>
<evidence type="ECO:0000259" key="9">
    <source>
        <dbReference type="PROSITE" id="PS50113"/>
    </source>
</evidence>
<evidence type="ECO:0000259" key="8">
    <source>
        <dbReference type="PROSITE" id="PS50112"/>
    </source>
</evidence>
<dbReference type="EMBL" id="KU699604">
    <property type="protein sequence ID" value="AML77526.1"/>
    <property type="molecule type" value="mRNA"/>
</dbReference>
<protein>
    <submittedName>
        <fullName evidence="10">Putative LOV domain-containing protein</fullName>
    </submittedName>
</protein>
<dbReference type="SUPFAM" id="SSF55785">
    <property type="entry name" value="PYP-like sensor domain (PAS domain)"/>
    <property type="match status" value="1"/>
</dbReference>
<keyword evidence="6" id="KW-0675">Receptor</keyword>
<dbReference type="GO" id="GO:0009881">
    <property type="term" value="F:photoreceptor activity"/>
    <property type="evidence" value="ECO:0007669"/>
    <property type="project" value="UniProtKB-KW"/>
</dbReference>
<reference evidence="10" key="1">
    <citation type="journal article" date="2016" name="Proc. Natl. Acad. Sci. U.S.A.">
        <title>Functional and topological diversity of LOV domain photoreceptors.</title>
        <authorList>
            <person name="Glantz S.T."/>
            <person name="Carpenter E.J."/>
            <person name="Melkonian M."/>
            <person name="Gardner K.H."/>
            <person name="Boyden E.S."/>
            <person name="Wong G.K."/>
            <person name="Chow B.Y."/>
        </authorList>
    </citation>
    <scope>NUCLEOTIDE SEQUENCE</scope>
    <source>
        <strain evidence="10">JHFI_2013580</strain>
    </source>
</reference>
<dbReference type="Pfam" id="PF13426">
    <property type="entry name" value="PAS_9"/>
    <property type="match status" value="1"/>
</dbReference>
<accession>A0A126WYH6</accession>
<feature type="domain" description="PAC" evidence="9">
    <location>
        <begin position="323"/>
        <end position="375"/>
    </location>
</feature>
<feature type="domain" description="PAS" evidence="8">
    <location>
        <begin position="247"/>
        <end position="320"/>
    </location>
</feature>
<feature type="region of interest" description="Disordered" evidence="7">
    <location>
        <begin position="1"/>
        <end position="45"/>
    </location>
</feature>
<feature type="region of interest" description="Disordered" evidence="7">
    <location>
        <begin position="107"/>
        <end position="172"/>
    </location>
</feature>
<evidence type="ECO:0000256" key="2">
    <source>
        <dbReference type="ARBA" id="ARBA00022606"/>
    </source>
</evidence>
<proteinExistence type="evidence at transcript level"/>
<evidence type="ECO:0000256" key="7">
    <source>
        <dbReference type="SAM" id="MobiDB-lite"/>
    </source>
</evidence>
<keyword evidence="4" id="KW-0288">FMN</keyword>
<dbReference type="GO" id="GO:0005634">
    <property type="term" value="C:nucleus"/>
    <property type="evidence" value="ECO:0007669"/>
    <property type="project" value="TreeGrafter"/>
</dbReference>
<keyword evidence="2" id="KW-0716">Sensory transduction</keyword>
<evidence type="ECO:0000256" key="6">
    <source>
        <dbReference type="ARBA" id="ARBA00023170"/>
    </source>
</evidence>
<evidence type="ECO:0000313" key="10">
    <source>
        <dbReference type="EMBL" id="AML77526.1"/>
    </source>
</evidence>
<sequence length="654" mass="69875">MGKSFIGSQGEFPRGGEDRKNSLEIFGQTSLRHQQQNDSAPLFSRSPGSVWNDALRAAELLLRQGNSYTKFSASIDNGGDGPGHAHFAEFMLEDLIAELEAAEKAYRRSSGSATDVWEDTAPVKKTAQRTTSRQHSSSGDVYQPSQQCRQQERERRGYGGRGGARTADDSTNVVSEELISERAGQWGYGLVLKGYSVESTPRSSGGSTHSGSTSSTSSNSASASSSSNLSSGSSSSSSSSDGIIPCISMQIRDALSSFNLAFLVSDNLDNDFKILYASSGFTTMTGYAGYEAVGRNCRFLQGPDTDEADVARIRNAVCRGDIFTGSVLNYKKDGTPFVNLLTMSPIKDDKGRVIKYIGMQAEQNSRDRLMQVASKLQQQKASRHETSTKPVQALIPAGDGTPGFPAAKGKEDCVPTTATARKARAPALAAAAAATAAVVNSLPKPPVAPALKGAASISPDHQSSVSGAGPSWVDLFNQPRRSSQRYSLTSPIARNSNEDCVPEWQAAIRMRTGIAVGSDSSFFEGAPGTPARSEGNLLFRLKNKSKQRTAKIFKLFRKDSGKDFSSKLGTVPARGDALDIADNDDGRMDSPSRASRTLSGLLSEYRRNGTSINAGPAIPLEFDVRVDSTVNETRRAFSSNVSDAGRIQFCIVHA</sequence>
<feature type="region of interest" description="Disordered" evidence="7">
    <location>
        <begin position="199"/>
        <end position="241"/>
    </location>
</feature>
<feature type="region of interest" description="Disordered" evidence="7">
    <location>
        <begin position="380"/>
        <end position="410"/>
    </location>
</feature>
<dbReference type="PROSITE" id="PS50112">
    <property type="entry name" value="PAS"/>
    <property type="match status" value="1"/>
</dbReference>
<keyword evidence="3" id="KW-0285">Flavoprotein</keyword>
<evidence type="ECO:0000256" key="1">
    <source>
        <dbReference type="ARBA" id="ARBA00022543"/>
    </source>
</evidence>
<dbReference type="InterPro" id="IPR000700">
    <property type="entry name" value="PAS-assoc_C"/>
</dbReference>
<dbReference type="Gene3D" id="3.30.450.20">
    <property type="entry name" value="PAS domain"/>
    <property type="match status" value="1"/>
</dbReference>
<dbReference type="AlphaFoldDB" id="A0A126WYH6"/>
<keyword evidence="5" id="KW-0157">Chromophore</keyword>
<dbReference type="InterPro" id="IPR000014">
    <property type="entry name" value="PAS"/>
</dbReference>
<evidence type="ECO:0000256" key="3">
    <source>
        <dbReference type="ARBA" id="ARBA00022630"/>
    </source>
</evidence>
<dbReference type="CDD" id="cd00130">
    <property type="entry name" value="PAS"/>
    <property type="match status" value="1"/>
</dbReference>
<dbReference type="PANTHER" id="PTHR47429">
    <property type="entry name" value="PROTEIN TWIN LOV 1"/>
    <property type="match status" value="1"/>
</dbReference>
<evidence type="ECO:0000256" key="4">
    <source>
        <dbReference type="ARBA" id="ARBA00022643"/>
    </source>
</evidence>
<feature type="compositionally biased region" description="Polar residues" evidence="7">
    <location>
        <begin position="27"/>
        <end position="39"/>
    </location>
</feature>
<name>A0A126WYH6_PELNE</name>
<feature type="compositionally biased region" description="Polar residues" evidence="7">
    <location>
        <begin position="128"/>
        <end position="145"/>
    </location>
</feature>
<dbReference type="NCBIfam" id="TIGR00229">
    <property type="entry name" value="sensory_box"/>
    <property type="match status" value="1"/>
</dbReference>
<feature type="compositionally biased region" description="Low complexity" evidence="7">
    <location>
        <begin position="203"/>
        <end position="240"/>
    </location>
</feature>
<dbReference type="PROSITE" id="PS50113">
    <property type="entry name" value="PAC"/>
    <property type="match status" value="1"/>
</dbReference>
<dbReference type="PANTHER" id="PTHR47429:SF8">
    <property type="entry name" value="PHOTOTROPIN-1-LIKE"/>
    <property type="match status" value="1"/>
</dbReference>
<evidence type="ECO:0000256" key="5">
    <source>
        <dbReference type="ARBA" id="ARBA00022991"/>
    </source>
</evidence>
<keyword evidence="1" id="KW-0600">Photoreceptor protein</keyword>
<dbReference type="InterPro" id="IPR035965">
    <property type="entry name" value="PAS-like_dom_sf"/>
</dbReference>